<dbReference type="SUPFAM" id="SSF57701">
    <property type="entry name" value="Zn2/Cys6 DNA-binding domain"/>
    <property type="match status" value="1"/>
</dbReference>
<feature type="domain" description="Xylanolytic transcriptional activator regulatory" evidence="3">
    <location>
        <begin position="248"/>
        <end position="393"/>
    </location>
</feature>
<dbReference type="PANTHER" id="PTHR46910">
    <property type="entry name" value="TRANSCRIPTION FACTOR PDR1"/>
    <property type="match status" value="1"/>
</dbReference>
<feature type="transmembrane region" description="Helical" evidence="2">
    <location>
        <begin position="395"/>
        <end position="418"/>
    </location>
</feature>
<evidence type="ECO:0000313" key="5">
    <source>
        <dbReference type="Proteomes" id="UP000663846"/>
    </source>
</evidence>
<evidence type="ECO:0000259" key="3">
    <source>
        <dbReference type="Pfam" id="PF04082"/>
    </source>
</evidence>
<dbReference type="EMBL" id="CAJMWS010000937">
    <property type="protein sequence ID" value="CAE6469398.1"/>
    <property type="molecule type" value="Genomic_DNA"/>
</dbReference>
<reference evidence="4" key="1">
    <citation type="submission" date="2021-01" db="EMBL/GenBank/DDBJ databases">
        <authorList>
            <person name="Kaushik A."/>
        </authorList>
    </citation>
    <scope>NUCLEOTIDE SEQUENCE</scope>
    <source>
        <strain evidence="4">AG1-1C</strain>
    </source>
</reference>
<dbReference type="Gene3D" id="4.10.240.10">
    <property type="entry name" value="Zn(2)-C6 fungal-type DNA-binding domain"/>
    <property type="match status" value="1"/>
</dbReference>
<dbReference type="GO" id="GO:0006351">
    <property type="term" value="P:DNA-templated transcription"/>
    <property type="evidence" value="ECO:0007669"/>
    <property type="project" value="InterPro"/>
</dbReference>
<keyword evidence="2" id="KW-0812">Transmembrane</keyword>
<keyword evidence="2" id="KW-1133">Transmembrane helix</keyword>
<dbReference type="PANTHER" id="PTHR46910:SF38">
    <property type="entry name" value="ZN(2)-C6 FUNGAL-TYPE DOMAIN-CONTAINING PROTEIN"/>
    <property type="match status" value="1"/>
</dbReference>
<dbReference type="GO" id="GO:0008270">
    <property type="term" value="F:zinc ion binding"/>
    <property type="evidence" value="ECO:0007669"/>
    <property type="project" value="InterPro"/>
</dbReference>
<dbReference type="GO" id="GO:0003677">
    <property type="term" value="F:DNA binding"/>
    <property type="evidence" value="ECO:0007669"/>
    <property type="project" value="InterPro"/>
</dbReference>
<proteinExistence type="predicted"/>
<organism evidence="4 5">
    <name type="scientific">Rhizoctonia solani</name>
    <dbReference type="NCBI Taxonomy" id="456999"/>
    <lineage>
        <taxon>Eukaryota</taxon>
        <taxon>Fungi</taxon>
        <taxon>Dikarya</taxon>
        <taxon>Basidiomycota</taxon>
        <taxon>Agaricomycotina</taxon>
        <taxon>Agaricomycetes</taxon>
        <taxon>Cantharellales</taxon>
        <taxon>Ceratobasidiaceae</taxon>
        <taxon>Rhizoctonia</taxon>
    </lineage>
</organism>
<dbReference type="InterPro" id="IPR007219">
    <property type="entry name" value="XnlR_reg_dom"/>
</dbReference>
<comment type="caution">
    <text evidence="4">The sequence shown here is derived from an EMBL/GenBank/DDBJ whole genome shotgun (WGS) entry which is preliminary data.</text>
</comment>
<dbReference type="AlphaFoldDB" id="A0A8H3GRT4"/>
<protein>
    <recommendedName>
        <fullName evidence="3">Xylanolytic transcriptional activator regulatory domain-containing protein</fullName>
    </recommendedName>
</protein>
<dbReference type="Pfam" id="PF04082">
    <property type="entry name" value="Fungal_trans"/>
    <property type="match status" value="1"/>
</dbReference>
<dbReference type="GO" id="GO:0000981">
    <property type="term" value="F:DNA-binding transcription factor activity, RNA polymerase II-specific"/>
    <property type="evidence" value="ECO:0007669"/>
    <property type="project" value="InterPro"/>
</dbReference>
<name>A0A8H3GRT4_9AGAM</name>
<dbReference type="InterPro" id="IPR050987">
    <property type="entry name" value="AtrR-like"/>
</dbReference>
<evidence type="ECO:0000313" key="4">
    <source>
        <dbReference type="EMBL" id="CAE6469398.1"/>
    </source>
</evidence>
<keyword evidence="1" id="KW-0539">Nucleus</keyword>
<accession>A0A8H3GRT4</accession>
<feature type="transmembrane region" description="Helical" evidence="2">
    <location>
        <begin position="340"/>
        <end position="364"/>
    </location>
</feature>
<dbReference type="CDD" id="cd12148">
    <property type="entry name" value="fungal_TF_MHR"/>
    <property type="match status" value="1"/>
</dbReference>
<evidence type="ECO:0000256" key="1">
    <source>
        <dbReference type="ARBA" id="ARBA00023242"/>
    </source>
</evidence>
<dbReference type="Proteomes" id="UP000663846">
    <property type="component" value="Unassembled WGS sequence"/>
</dbReference>
<sequence length="422" mass="48214">MPFNDLPPLVKQVVACDRCIDDQVRCRFNPLHQSSCRGCVALAIPCNWTRAVKPQPPPDISYVKYLESRARLLETHLKNLLPGVNNRKNIEQLLDQETAGATQDSEAISASSGHLPEIHKSAPGTNFLGSPALAQLVQRMRLLDAEPGQSIQDLIDDNVLWVDASSTQFERLFHGYSSAHILSRDAIEFRHDINGSQHLPNFRRAHTRSGFLGHRSDMKPHHESSSNAWVVEHSIWELPPDDLMPTLLDAYFDNTFFPVVHRPLFEKQLREELHKREPAFLRLVLLVCANGAKWCDDPRVVDGRWPVSLSAGYRWLKQLELWPRNLLTIPRLTLWDAQGLVILALYLCGSSATYGAWTMIGLGIRRMQDIGSHRMRSPQTLESELHKRCFWWIKLFRFFIVQRVLIAKVSTGLCYYSIAFIV</sequence>
<gene>
    <name evidence="4" type="ORF">RDB_LOCUS172802</name>
</gene>
<evidence type="ECO:0000256" key="2">
    <source>
        <dbReference type="SAM" id="Phobius"/>
    </source>
</evidence>
<dbReference type="InterPro" id="IPR036864">
    <property type="entry name" value="Zn2-C6_fun-type_DNA-bd_sf"/>
</dbReference>
<keyword evidence="2" id="KW-0472">Membrane</keyword>